<comment type="caution">
    <text evidence="2">The sequence shown here is derived from an EMBL/GenBank/DDBJ whole genome shotgun (WGS) entry which is preliminary data.</text>
</comment>
<gene>
    <name evidence="2" type="ORF">JTE90_015520</name>
</gene>
<dbReference type="InterPro" id="IPR001156">
    <property type="entry name" value="Transferrin-like_dom"/>
</dbReference>
<name>A0AAV6TQQ0_9ARAC</name>
<dbReference type="Proteomes" id="UP000827092">
    <property type="component" value="Unassembled WGS sequence"/>
</dbReference>
<dbReference type="PANTHER" id="PTHR11485:SF29">
    <property type="entry name" value="TRANSFERRIN 2"/>
    <property type="match status" value="1"/>
</dbReference>
<evidence type="ECO:0000259" key="1">
    <source>
        <dbReference type="PROSITE" id="PS51408"/>
    </source>
</evidence>
<dbReference type="PANTHER" id="PTHR11485">
    <property type="entry name" value="TRANSFERRIN"/>
    <property type="match status" value="1"/>
</dbReference>
<dbReference type="GO" id="GO:0005769">
    <property type="term" value="C:early endosome"/>
    <property type="evidence" value="ECO:0007669"/>
    <property type="project" value="TreeGrafter"/>
</dbReference>
<protein>
    <recommendedName>
        <fullName evidence="1">Transferrin-like domain-containing protein</fullName>
    </recommendedName>
</protein>
<dbReference type="PROSITE" id="PS51408">
    <property type="entry name" value="TRANSFERRIN_LIKE_4"/>
    <property type="match status" value="1"/>
</dbReference>
<dbReference type="Pfam" id="PF00405">
    <property type="entry name" value="Transferrin"/>
    <property type="match status" value="1"/>
</dbReference>
<dbReference type="AlphaFoldDB" id="A0AAV6TQQ0"/>
<feature type="non-terminal residue" evidence="2">
    <location>
        <position position="115"/>
    </location>
</feature>
<keyword evidence="3" id="KW-1185">Reference proteome</keyword>
<proteinExistence type="predicted"/>
<dbReference type="GO" id="GO:0055037">
    <property type="term" value="C:recycling endosome"/>
    <property type="evidence" value="ECO:0007669"/>
    <property type="project" value="TreeGrafter"/>
</dbReference>
<dbReference type="EMBL" id="JAFNEN010001249">
    <property type="protein sequence ID" value="KAG8174342.1"/>
    <property type="molecule type" value="Genomic_DNA"/>
</dbReference>
<reference evidence="2 3" key="1">
    <citation type="journal article" date="2022" name="Nat. Ecol. Evol.">
        <title>A masculinizing supergene underlies an exaggerated male reproductive morph in a spider.</title>
        <authorList>
            <person name="Hendrickx F."/>
            <person name="De Corte Z."/>
            <person name="Sonet G."/>
            <person name="Van Belleghem S.M."/>
            <person name="Kostlbacher S."/>
            <person name="Vangestel C."/>
        </authorList>
    </citation>
    <scope>NUCLEOTIDE SEQUENCE [LARGE SCALE GENOMIC DNA]</scope>
    <source>
        <strain evidence="2">W744_W776</strain>
    </source>
</reference>
<organism evidence="2 3">
    <name type="scientific">Oedothorax gibbosus</name>
    <dbReference type="NCBI Taxonomy" id="931172"/>
    <lineage>
        <taxon>Eukaryota</taxon>
        <taxon>Metazoa</taxon>
        <taxon>Ecdysozoa</taxon>
        <taxon>Arthropoda</taxon>
        <taxon>Chelicerata</taxon>
        <taxon>Arachnida</taxon>
        <taxon>Araneae</taxon>
        <taxon>Araneomorphae</taxon>
        <taxon>Entelegynae</taxon>
        <taxon>Araneoidea</taxon>
        <taxon>Linyphiidae</taxon>
        <taxon>Erigoninae</taxon>
        <taxon>Oedothorax</taxon>
    </lineage>
</organism>
<dbReference type="GO" id="GO:0005886">
    <property type="term" value="C:plasma membrane"/>
    <property type="evidence" value="ECO:0007669"/>
    <property type="project" value="TreeGrafter"/>
</dbReference>
<sequence length="115" mass="12863">MKKYYGLQPIASEFYQKPEDTYFAVAVLRRASDVKYVYQLRGLRSCHSGLDRPAGWYFFLSVPRGETCNRVGAMADFFEGGSCAPGANDPSINPGRVRRDDLCRLCAGDARGLNR</sequence>
<evidence type="ECO:0000313" key="3">
    <source>
        <dbReference type="Proteomes" id="UP000827092"/>
    </source>
</evidence>
<feature type="domain" description="Transferrin-like" evidence="1">
    <location>
        <begin position="1"/>
        <end position="115"/>
    </location>
</feature>
<dbReference type="SUPFAM" id="SSF53850">
    <property type="entry name" value="Periplasmic binding protein-like II"/>
    <property type="match status" value="1"/>
</dbReference>
<dbReference type="Gene3D" id="3.40.190.10">
    <property type="entry name" value="Periplasmic binding protein-like II"/>
    <property type="match status" value="1"/>
</dbReference>
<accession>A0AAV6TQQ0</accession>
<evidence type="ECO:0000313" key="2">
    <source>
        <dbReference type="EMBL" id="KAG8174342.1"/>
    </source>
</evidence>
<dbReference type="GO" id="GO:0005615">
    <property type="term" value="C:extracellular space"/>
    <property type="evidence" value="ECO:0007669"/>
    <property type="project" value="TreeGrafter"/>
</dbReference>
<dbReference type="GO" id="GO:0006826">
    <property type="term" value="P:iron ion transport"/>
    <property type="evidence" value="ECO:0007669"/>
    <property type="project" value="TreeGrafter"/>
</dbReference>